<evidence type="ECO:0000313" key="5">
    <source>
        <dbReference type="EMBL" id="MFC6379427.1"/>
    </source>
</evidence>
<gene>
    <name evidence="5" type="primary">tus</name>
    <name evidence="5" type="ORF">ACFP9W_15340</name>
</gene>
<keyword evidence="2" id="KW-0235">DNA replication</keyword>
<dbReference type="RefSeq" id="WP_212712639.1">
    <property type="nucleotide sequence ID" value="NZ_JBHSUB010000018.1"/>
</dbReference>
<comment type="caution">
    <text evidence="5">The sequence shown here is derived from an EMBL/GenBank/DDBJ whole genome shotgun (WGS) entry which is preliminary data.</text>
</comment>
<dbReference type="InterPro" id="IPR036381">
    <property type="entry name" value="Tus_dom1"/>
</dbReference>
<keyword evidence="1" id="KW-0963">Cytoplasm</keyword>
<dbReference type="Pfam" id="PF05472">
    <property type="entry name" value="Ter"/>
    <property type="match status" value="1"/>
</dbReference>
<dbReference type="Gene3D" id="3.30.54.10">
    <property type="match status" value="1"/>
</dbReference>
<evidence type="ECO:0000256" key="3">
    <source>
        <dbReference type="ARBA" id="ARBA00023125"/>
    </source>
</evidence>
<dbReference type="SUPFAM" id="SSF56596">
    <property type="entry name" value="Replication terminator protein (Tus)"/>
    <property type="match status" value="1"/>
</dbReference>
<reference evidence="6" key="1">
    <citation type="journal article" date="2019" name="Int. J. Syst. Evol. Microbiol.">
        <title>The Global Catalogue of Microorganisms (GCM) 10K type strain sequencing project: providing services to taxonomists for standard genome sequencing and annotation.</title>
        <authorList>
            <consortium name="The Broad Institute Genomics Platform"/>
            <consortium name="The Broad Institute Genome Sequencing Center for Infectious Disease"/>
            <person name="Wu L."/>
            <person name="Ma J."/>
        </authorList>
    </citation>
    <scope>NUCLEOTIDE SEQUENCE [LARGE SCALE GENOMIC DNA]</scope>
    <source>
        <strain evidence="6">CGMCC 1.18518</strain>
    </source>
</reference>
<dbReference type="Gene3D" id="3.50.14.10">
    <property type="entry name" value="Replication terminator Tus, domain 1 superfamily/Replication terminator Tus"/>
    <property type="match status" value="1"/>
</dbReference>
<evidence type="ECO:0000256" key="2">
    <source>
        <dbReference type="ARBA" id="ARBA00022705"/>
    </source>
</evidence>
<accession>A0ABW1W420</accession>
<evidence type="ECO:0000256" key="4">
    <source>
        <dbReference type="NCBIfam" id="TIGR02648"/>
    </source>
</evidence>
<protein>
    <recommendedName>
        <fullName evidence="4">DNA replication terminus site-binding protein</fullName>
    </recommendedName>
</protein>
<keyword evidence="6" id="KW-1185">Reference proteome</keyword>
<sequence length="313" mass="35605">MMRYTLVSEMRQCIDEMEQRLGELTAVLEALPLLAARVFTLPGVKKGDEQRPLETIPVHPYSGTTARRLALEHLKLLFMQQQSESLSTRSAVRLPGALFFQADKACLSALQDQTGEINRLKQHLERLITRDSGLPSEARFPFVHQHFPGLITLNAYRSVTLEPAPASVHFGWANKHIIKKVTRDDICQQLEKSLKAGRARAPWTREQWAEKVSQELETLLSLPADAPLKIKRPVKVQPIARLREEGSRKQRQLPCPTPLLFCSESRRIPVTGELNDYDQNSITHRHKPAARAMTLLIPRLWLWLDPQADARSV</sequence>
<dbReference type="NCBIfam" id="TIGR02648">
    <property type="entry name" value="rep_term_tus"/>
    <property type="match status" value="1"/>
</dbReference>
<evidence type="ECO:0000256" key="1">
    <source>
        <dbReference type="ARBA" id="ARBA00022490"/>
    </source>
</evidence>
<organism evidence="5 6">
    <name type="scientific">Tatumella terrea</name>
    <dbReference type="NCBI Taxonomy" id="419007"/>
    <lineage>
        <taxon>Bacteria</taxon>
        <taxon>Pseudomonadati</taxon>
        <taxon>Pseudomonadota</taxon>
        <taxon>Gammaproteobacteria</taxon>
        <taxon>Enterobacterales</taxon>
        <taxon>Erwiniaceae</taxon>
        <taxon>Tatumella</taxon>
    </lineage>
</organism>
<keyword evidence="3" id="KW-0238">DNA-binding</keyword>
<dbReference type="Proteomes" id="UP001596230">
    <property type="component" value="Unassembled WGS sequence"/>
</dbReference>
<proteinExistence type="predicted"/>
<dbReference type="InterPro" id="IPR008865">
    <property type="entry name" value="DNA_replication_term_site-bd"/>
</dbReference>
<dbReference type="EMBL" id="JBHSUB010000018">
    <property type="protein sequence ID" value="MFC6379427.1"/>
    <property type="molecule type" value="Genomic_DNA"/>
</dbReference>
<evidence type="ECO:0000313" key="6">
    <source>
        <dbReference type="Proteomes" id="UP001596230"/>
    </source>
</evidence>
<name>A0ABW1W420_9GAMM</name>
<dbReference type="InterPro" id="IPR036384">
    <property type="entry name" value="Tus_sf"/>
</dbReference>